<dbReference type="VEuPathDB" id="FungiDB:sscle_13g094910"/>
<reference evidence="3" key="1">
    <citation type="journal article" date="2017" name="Genome Biol. Evol.">
        <title>The complete genome sequence of the phytopathogenic fungus Sclerotinia sclerotiorum reveals insights into the genome architecture of broad host range pathogens.</title>
        <authorList>
            <person name="Derbyshire M."/>
            <person name="Denton-Giles M."/>
            <person name="Hegedus D."/>
            <person name="Seifbarghy S."/>
            <person name="Rollins J."/>
            <person name="van Kan J."/>
            <person name="Seidl M.F."/>
            <person name="Faino L."/>
            <person name="Mbengue M."/>
            <person name="Navaud O."/>
            <person name="Raffaele S."/>
            <person name="Hammond-Kosack K."/>
            <person name="Heard S."/>
            <person name="Oliver R."/>
        </authorList>
    </citation>
    <scope>NUCLEOTIDE SEQUENCE [LARGE SCALE GENOMIC DNA]</scope>
    <source>
        <strain evidence="3">ATCC 18683 / 1980 / Ss-1</strain>
    </source>
</reference>
<name>A0A1D9QIK9_SCLS1</name>
<feature type="region of interest" description="Disordered" evidence="1">
    <location>
        <begin position="1"/>
        <end position="39"/>
    </location>
</feature>
<dbReference type="Proteomes" id="UP000177798">
    <property type="component" value="Chromosome 13"/>
</dbReference>
<evidence type="ECO:0000256" key="1">
    <source>
        <dbReference type="SAM" id="MobiDB-lite"/>
    </source>
</evidence>
<sequence>MSEKQTGEAAQSAAPVQGTTDDHLIKHDDHKSTSRPSCSIPNVAPVSMVLAWYMRTKEKADTAATSFKHHPSETPADHQHAPLDPEKGYYGNSSAETNARALEKVELLVEQKNQVEKMMIKTIIFLVCHWYF</sequence>
<gene>
    <name evidence="2" type="ORF">sscle_13g094910</name>
</gene>
<feature type="compositionally biased region" description="Basic and acidic residues" evidence="1">
    <location>
        <begin position="70"/>
        <end position="87"/>
    </location>
</feature>
<dbReference type="EMBL" id="CP017826">
    <property type="protein sequence ID" value="APA14721.1"/>
    <property type="molecule type" value="Genomic_DNA"/>
</dbReference>
<proteinExistence type="predicted"/>
<evidence type="ECO:0000313" key="2">
    <source>
        <dbReference type="EMBL" id="APA14721.1"/>
    </source>
</evidence>
<feature type="region of interest" description="Disordered" evidence="1">
    <location>
        <begin position="62"/>
        <end position="93"/>
    </location>
</feature>
<organism evidence="2 3">
    <name type="scientific">Sclerotinia sclerotiorum (strain ATCC 18683 / 1980 / Ss-1)</name>
    <name type="common">White mold</name>
    <name type="synonym">Whetzelinia sclerotiorum</name>
    <dbReference type="NCBI Taxonomy" id="665079"/>
    <lineage>
        <taxon>Eukaryota</taxon>
        <taxon>Fungi</taxon>
        <taxon>Dikarya</taxon>
        <taxon>Ascomycota</taxon>
        <taxon>Pezizomycotina</taxon>
        <taxon>Leotiomycetes</taxon>
        <taxon>Helotiales</taxon>
        <taxon>Sclerotiniaceae</taxon>
        <taxon>Sclerotinia</taxon>
    </lineage>
</organism>
<accession>A0A1D9QIK9</accession>
<feature type="compositionally biased region" description="Basic and acidic residues" evidence="1">
    <location>
        <begin position="20"/>
        <end position="32"/>
    </location>
</feature>
<dbReference type="AlphaFoldDB" id="A0A1D9QIK9"/>
<evidence type="ECO:0000313" key="3">
    <source>
        <dbReference type="Proteomes" id="UP000177798"/>
    </source>
</evidence>
<protein>
    <submittedName>
        <fullName evidence="2">Uncharacterized protein</fullName>
    </submittedName>
</protein>